<reference evidence="2" key="2">
    <citation type="submission" date="2020-11" db="EMBL/GenBank/DDBJ databases">
        <authorList>
            <person name="McCartney M.A."/>
            <person name="Auch B."/>
            <person name="Kono T."/>
            <person name="Mallez S."/>
            <person name="Becker A."/>
            <person name="Gohl D.M."/>
            <person name="Silverstein K.A.T."/>
            <person name="Koren S."/>
            <person name="Bechman K.B."/>
            <person name="Herman A."/>
            <person name="Abrahante J.E."/>
            <person name="Garbe J."/>
        </authorList>
    </citation>
    <scope>NUCLEOTIDE SEQUENCE</scope>
    <source>
        <strain evidence="2">Duluth1</strain>
        <tissue evidence="2">Whole animal</tissue>
    </source>
</reference>
<dbReference type="AlphaFoldDB" id="A0A9D4H3Y7"/>
<protein>
    <submittedName>
        <fullName evidence="2">Uncharacterized protein</fullName>
    </submittedName>
</protein>
<evidence type="ECO:0000313" key="2">
    <source>
        <dbReference type="EMBL" id="KAH3827877.1"/>
    </source>
</evidence>
<evidence type="ECO:0000256" key="1">
    <source>
        <dbReference type="SAM" id="MobiDB-lite"/>
    </source>
</evidence>
<dbReference type="EMBL" id="JAIWYP010000005">
    <property type="protein sequence ID" value="KAH3827877.1"/>
    <property type="molecule type" value="Genomic_DNA"/>
</dbReference>
<comment type="caution">
    <text evidence="2">The sequence shown here is derived from an EMBL/GenBank/DDBJ whole genome shotgun (WGS) entry which is preliminary data.</text>
</comment>
<feature type="region of interest" description="Disordered" evidence="1">
    <location>
        <begin position="1"/>
        <end position="33"/>
    </location>
</feature>
<feature type="compositionally biased region" description="Gly residues" evidence="1">
    <location>
        <begin position="23"/>
        <end position="33"/>
    </location>
</feature>
<keyword evidence="3" id="KW-1185">Reference proteome</keyword>
<dbReference type="Proteomes" id="UP000828390">
    <property type="component" value="Unassembled WGS sequence"/>
</dbReference>
<evidence type="ECO:0000313" key="3">
    <source>
        <dbReference type="Proteomes" id="UP000828390"/>
    </source>
</evidence>
<reference evidence="2" key="1">
    <citation type="journal article" date="2019" name="bioRxiv">
        <title>The Genome of the Zebra Mussel, Dreissena polymorpha: A Resource for Invasive Species Research.</title>
        <authorList>
            <person name="McCartney M.A."/>
            <person name="Auch B."/>
            <person name="Kono T."/>
            <person name="Mallez S."/>
            <person name="Zhang Y."/>
            <person name="Obille A."/>
            <person name="Becker A."/>
            <person name="Abrahante J.E."/>
            <person name="Garbe J."/>
            <person name="Badalamenti J.P."/>
            <person name="Herman A."/>
            <person name="Mangelson H."/>
            <person name="Liachko I."/>
            <person name="Sullivan S."/>
            <person name="Sone E.D."/>
            <person name="Koren S."/>
            <person name="Silverstein K.A.T."/>
            <person name="Beckman K.B."/>
            <person name="Gohl D.M."/>
        </authorList>
    </citation>
    <scope>NUCLEOTIDE SEQUENCE</scope>
    <source>
        <strain evidence="2">Duluth1</strain>
        <tissue evidence="2">Whole animal</tissue>
    </source>
</reference>
<gene>
    <name evidence="2" type="ORF">DPMN_129821</name>
</gene>
<organism evidence="2 3">
    <name type="scientific">Dreissena polymorpha</name>
    <name type="common">Zebra mussel</name>
    <name type="synonym">Mytilus polymorpha</name>
    <dbReference type="NCBI Taxonomy" id="45954"/>
    <lineage>
        <taxon>Eukaryota</taxon>
        <taxon>Metazoa</taxon>
        <taxon>Spiralia</taxon>
        <taxon>Lophotrochozoa</taxon>
        <taxon>Mollusca</taxon>
        <taxon>Bivalvia</taxon>
        <taxon>Autobranchia</taxon>
        <taxon>Heteroconchia</taxon>
        <taxon>Euheterodonta</taxon>
        <taxon>Imparidentia</taxon>
        <taxon>Neoheterodontei</taxon>
        <taxon>Myida</taxon>
        <taxon>Dreissenoidea</taxon>
        <taxon>Dreissenidae</taxon>
        <taxon>Dreissena</taxon>
    </lineage>
</organism>
<accession>A0A9D4H3Y7</accession>
<sequence>MTVLVSGDSSGWGLGAGSYASAGRGGSGSLGGGALVRGRRALRSVNWNEMQPSSTDRRT</sequence>
<proteinExistence type="predicted"/>
<name>A0A9D4H3Y7_DREPO</name>